<evidence type="ECO:0000256" key="3">
    <source>
        <dbReference type="ARBA" id="ARBA00022729"/>
    </source>
</evidence>
<name>A0A238UDI2_9FLAO</name>
<keyword evidence="3" id="KW-0732">Signal</keyword>
<dbReference type="GO" id="GO:0008236">
    <property type="term" value="F:serine-type peptidase activity"/>
    <property type="evidence" value="ECO:0007669"/>
    <property type="project" value="UniProtKB-KW"/>
</dbReference>
<dbReference type="SUPFAM" id="SSF49464">
    <property type="entry name" value="Carboxypeptidase regulatory domain-like"/>
    <property type="match status" value="1"/>
</dbReference>
<evidence type="ECO:0000256" key="1">
    <source>
        <dbReference type="ARBA" id="ARBA00008764"/>
    </source>
</evidence>
<dbReference type="Proteomes" id="UP000215214">
    <property type="component" value="Chromosome TJEJU"/>
</dbReference>
<keyword evidence="5 6" id="KW-0720">Serine protease</keyword>
<dbReference type="Gene3D" id="2.40.10.10">
    <property type="entry name" value="Trypsin-like serine proteases"/>
    <property type="match status" value="2"/>
</dbReference>
<dbReference type="InterPro" id="IPR009003">
    <property type="entry name" value="Peptidase_S1_PA"/>
</dbReference>
<dbReference type="InterPro" id="IPR008969">
    <property type="entry name" value="CarboxyPept-like_regulatory"/>
</dbReference>
<gene>
    <name evidence="7" type="ORF">TJEJU_2969</name>
</gene>
<dbReference type="InterPro" id="IPR008256">
    <property type="entry name" value="Peptidase_S1B"/>
</dbReference>
<keyword evidence="2 6" id="KW-0645">Protease</keyword>
<dbReference type="Pfam" id="PF13715">
    <property type="entry name" value="CarbopepD_reg_2"/>
    <property type="match status" value="1"/>
</dbReference>
<reference evidence="7 8" key="1">
    <citation type="submission" date="2017-07" db="EMBL/GenBank/DDBJ databases">
        <authorList>
            <person name="Sun Z.S."/>
            <person name="Albrecht U."/>
            <person name="Echele G."/>
            <person name="Lee C.C."/>
        </authorList>
    </citation>
    <scope>NUCLEOTIDE SEQUENCE [LARGE SCALE GENOMIC DNA]</scope>
    <source>
        <strain evidence="8">type strain: KCTC 22618</strain>
    </source>
</reference>
<dbReference type="AlphaFoldDB" id="A0A238UDI2"/>
<comment type="similarity">
    <text evidence="1 6">Belongs to the peptidase S1B family.</text>
</comment>
<evidence type="ECO:0000256" key="5">
    <source>
        <dbReference type="ARBA" id="ARBA00022825"/>
    </source>
</evidence>
<dbReference type="PRINTS" id="PR00839">
    <property type="entry name" value="V8PROTEASE"/>
</dbReference>
<organism evidence="7 8">
    <name type="scientific">Tenacibaculum jejuense</name>
    <dbReference type="NCBI Taxonomy" id="584609"/>
    <lineage>
        <taxon>Bacteria</taxon>
        <taxon>Pseudomonadati</taxon>
        <taxon>Bacteroidota</taxon>
        <taxon>Flavobacteriia</taxon>
        <taxon>Flavobacteriales</taxon>
        <taxon>Flavobacteriaceae</taxon>
        <taxon>Tenacibaculum</taxon>
    </lineage>
</organism>
<dbReference type="Pfam" id="PF13365">
    <property type="entry name" value="Trypsin_2"/>
    <property type="match status" value="1"/>
</dbReference>
<dbReference type="InterPro" id="IPR043504">
    <property type="entry name" value="Peptidase_S1_PA_chymotrypsin"/>
</dbReference>
<dbReference type="GO" id="GO:0006508">
    <property type="term" value="P:proteolysis"/>
    <property type="evidence" value="ECO:0007669"/>
    <property type="project" value="UniProtKB-KW"/>
</dbReference>
<sequence>MIKKPSIYPLLILAFFISYTLTSLNKNSIATKSLLQQIIKGVVVDSEGISLPGITILNKNTGKGTTTDFDGNFSIEASLGDELVFTYIGFEQKSIIISNIEEELSIILNERAALNEVVVLSISESESERSQKQLIPCWNAPRLISPSIYDSRFESYELDSSTIWQQKIKKQIESVAMIVEKEKLYMVSENEYELDISNSLKEIYNLCDNQNFQEQPVVGNGTGFIISEDTMVTANHVFERDVDSYVVVFGFEVINESGKIHSRIKDSDIFYPKQVINRFEDLDVVTFNVDRPFKRPKLDWETSSKLKESNEIYMIGNPSGLPTKISLNADIIDNSTLEFFYTSLDSFQGNSGSPIFNLCTNKVIGILVSGEIDYEYNGDCYRTTLCTFPYCKGEKVIRVENIMRN</sequence>
<proteinExistence type="inferred from homology"/>
<dbReference type="EMBL" id="LT899436">
    <property type="protein sequence ID" value="SNR16638.1"/>
    <property type="molecule type" value="Genomic_DNA"/>
</dbReference>
<dbReference type="OrthoDB" id="9766361at2"/>
<keyword evidence="4 6" id="KW-0378">Hydrolase</keyword>
<keyword evidence="8" id="KW-1185">Reference proteome</keyword>
<evidence type="ECO:0000313" key="8">
    <source>
        <dbReference type="Proteomes" id="UP000215214"/>
    </source>
</evidence>
<dbReference type="RefSeq" id="WP_095073319.1">
    <property type="nucleotide sequence ID" value="NZ_LT899436.1"/>
</dbReference>
<evidence type="ECO:0000256" key="2">
    <source>
        <dbReference type="ARBA" id="ARBA00022670"/>
    </source>
</evidence>
<evidence type="ECO:0000256" key="6">
    <source>
        <dbReference type="RuleBase" id="RU004296"/>
    </source>
</evidence>
<dbReference type="KEGG" id="tje:TJEJU_2969"/>
<evidence type="ECO:0000313" key="7">
    <source>
        <dbReference type="EMBL" id="SNR16638.1"/>
    </source>
</evidence>
<evidence type="ECO:0000256" key="4">
    <source>
        <dbReference type="ARBA" id="ARBA00022801"/>
    </source>
</evidence>
<accession>A0A238UDI2</accession>
<protein>
    <recommendedName>
        <fullName evidence="6">Serine protease</fullName>
        <ecNumber evidence="6">3.4.21.-</ecNumber>
    </recommendedName>
</protein>
<dbReference type="SUPFAM" id="SSF50494">
    <property type="entry name" value="Trypsin-like serine proteases"/>
    <property type="match status" value="1"/>
</dbReference>
<dbReference type="EC" id="3.4.21.-" evidence="6"/>